<dbReference type="RefSeq" id="WP_213543356.1">
    <property type="nucleotide sequence ID" value="NZ_AP023420.1"/>
</dbReference>
<accession>A0A810Q9U1</accession>
<gene>
    <name evidence="1" type="ORF">MM59RIKEN_23370</name>
</gene>
<evidence type="ECO:0000313" key="2">
    <source>
        <dbReference type="Proteomes" id="UP000679848"/>
    </source>
</evidence>
<dbReference type="KEGG" id="pfaa:MM59RIKEN_23370"/>
<evidence type="ECO:0000313" key="1">
    <source>
        <dbReference type="EMBL" id="BCK85018.1"/>
    </source>
</evidence>
<proteinExistence type="predicted"/>
<name>A0A810Q9U1_9FIRM</name>
<reference evidence="1" key="1">
    <citation type="submission" date="2020-09" db="EMBL/GenBank/DDBJ databases">
        <title>New species isolated from human feces.</title>
        <authorList>
            <person name="Kitahara M."/>
            <person name="Shigeno Y."/>
            <person name="Shime M."/>
            <person name="Matsumoto Y."/>
            <person name="Nakamura S."/>
            <person name="Motooka D."/>
            <person name="Fukuoka S."/>
            <person name="Nishikawa H."/>
            <person name="Benno Y."/>
        </authorList>
    </citation>
    <scope>NUCLEOTIDE SEQUENCE</scope>
    <source>
        <strain evidence="1">MM59</strain>
    </source>
</reference>
<protein>
    <recommendedName>
        <fullName evidence="3">Phage protein</fullName>
    </recommendedName>
</protein>
<keyword evidence="2" id="KW-1185">Reference proteome</keyword>
<sequence>MKQEKPMCWCCVWRDITGPDNDPTLGCGHTSAQIRRRFEGSSTAEYCKEYLEDDPELKLKIDRITRETLMKNIHQLVVTDGHYAAAEAIVDYFNPERYDTPQEISCDDFYFIAQVNWGGNEGIYLDCYAVGRIRPDGPQKDWHLGTYKTLETSLTAMQTLGALGGALTYYAREYIWKNNALFLSEQELRARKLKETQRAIQKEDQK</sequence>
<dbReference type="AlphaFoldDB" id="A0A810Q9U1"/>
<organism evidence="1 2">
    <name type="scientific">Pusillibacter faecalis</name>
    <dbReference type="NCBI Taxonomy" id="2714358"/>
    <lineage>
        <taxon>Bacteria</taxon>
        <taxon>Bacillati</taxon>
        <taxon>Bacillota</taxon>
        <taxon>Clostridia</taxon>
        <taxon>Eubacteriales</taxon>
        <taxon>Oscillospiraceae</taxon>
        <taxon>Pusillibacter</taxon>
    </lineage>
</organism>
<dbReference type="EMBL" id="AP023420">
    <property type="protein sequence ID" value="BCK85018.1"/>
    <property type="molecule type" value="Genomic_DNA"/>
</dbReference>
<dbReference type="Proteomes" id="UP000679848">
    <property type="component" value="Chromosome"/>
</dbReference>
<evidence type="ECO:0008006" key="3">
    <source>
        <dbReference type="Google" id="ProtNLM"/>
    </source>
</evidence>